<gene>
    <name evidence="6" type="ORF">M5X12_08430</name>
</gene>
<dbReference type="PANTHER" id="PTHR42756:SF1">
    <property type="entry name" value="TRANSCRIPTIONAL REPRESSOR OF EMRAB OPERON"/>
    <property type="match status" value="1"/>
</dbReference>
<keyword evidence="3" id="KW-0804">Transcription</keyword>
<sequence length="159" mass="18381">MMLHLERRVGYMLGQTHRRLCAELGARFRPYDMTIEQWGVLIRLIEEEGITQKKLAERCGKDQPTLTRIIQLLMRKGWVERAICKQDRRAYRLAATPAGRSVVEQLVPIEQECIAQVMAGFTSEEEQRLLESLHRIQNNVAMAEKERLTASSNESGEDR</sequence>
<dbReference type="EMBL" id="JAMDNP010000014">
    <property type="protein sequence ID" value="MCY9760601.1"/>
    <property type="molecule type" value="Genomic_DNA"/>
</dbReference>
<proteinExistence type="predicted"/>
<keyword evidence="2" id="KW-0238">DNA-binding</keyword>
<dbReference type="PRINTS" id="PR00598">
    <property type="entry name" value="HTHMARR"/>
</dbReference>
<protein>
    <submittedName>
        <fullName evidence="6">MarR family transcriptional regulator</fullName>
    </submittedName>
</protein>
<feature type="domain" description="HTH cro/C1-type" evidence="4">
    <location>
        <begin position="41"/>
        <end position="69"/>
    </location>
</feature>
<dbReference type="Gene3D" id="1.10.10.10">
    <property type="entry name" value="Winged helix-like DNA-binding domain superfamily/Winged helix DNA-binding domain"/>
    <property type="match status" value="1"/>
</dbReference>
<evidence type="ECO:0000313" key="7">
    <source>
        <dbReference type="Proteomes" id="UP001527181"/>
    </source>
</evidence>
<dbReference type="InterPro" id="IPR001387">
    <property type="entry name" value="Cro/C1-type_HTH"/>
</dbReference>
<keyword evidence="1" id="KW-0805">Transcription regulation</keyword>
<accession>A0ABT4GV76</accession>
<dbReference type="InterPro" id="IPR000835">
    <property type="entry name" value="HTH_MarR-typ"/>
</dbReference>
<evidence type="ECO:0000313" key="6">
    <source>
        <dbReference type="EMBL" id="MCY9760601.1"/>
    </source>
</evidence>
<dbReference type="SUPFAM" id="SSF46785">
    <property type="entry name" value="Winged helix' DNA-binding domain"/>
    <property type="match status" value="1"/>
</dbReference>
<name>A0ABT4GV76_PAEAL</name>
<reference evidence="6 7" key="1">
    <citation type="submission" date="2022-05" db="EMBL/GenBank/DDBJ databases">
        <title>Genome Sequencing of Bee-Associated Microbes.</title>
        <authorList>
            <person name="Dunlap C."/>
        </authorList>
    </citation>
    <scope>NUCLEOTIDE SEQUENCE [LARGE SCALE GENOMIC DNA]</scope>
    <source>
        <strain evidence="6 7">NRRL B-04010</strain>
    </source>
</reference>
<evidence type="ECO:0000259" key="4">
    <source>
        <dbReference type="PROSITE" id="PS50943"/>
    </source>
</evidence>
<dbReference type="InterPro" id="IPR036390">
    <property type="entry name" value="WH_DNA-bd_sf"/>
</dbReference>
<dbReference type="Proteomes" id="UP001527181">
    <property type="component" value="Unassembled WGS sequence"/>
</dbReference>
<dbReference type="PROSITE" id="PS50943">
    <property type="entry name" value="HTH_CROC1"/>
    <property type="match status" value="1"/>
</dbReference>
<keyword evidence="7" id="KW-1185">Reference proteome</keyword>
<dbReference type="PANTHER" id="PTHR42756">
    <property type="entry name" value="TRANSCRIPTIONAL REGULATOR, MARR"/>
    <property type="match status" value="1"/>
</dbReference>
<comment type="caution">
    <text evidence="6">The sequence shown here is derived from an EMBL/GenBank/DDBJ whole genome shotgun (WGS) entry which is preliminary data.</text>
</comment>
<evidence type="ECO:0000256" key="3">
    <source>
        <dbReference type="ARBA" id="ARBA00023163"/>
    </source>
</evidence>
<dbReference type="PROSITE" id="PS50995">
    <property type="entry name" value="HTH_MARR_2"/>
    <property type="match status" value="1"/>
</dbReference>
<evidence type="ECO:0000256" key="2">
    <source>
        <dbReference type="ARBA" id="ARBA00023125"/>
    </source>
</evidence>
<feature type="domain" description="HTH marR-type" evidence="5">
    <location>
        <begin position="6"/>
        <end position="138"/>
    </location>
</feature>
<dbReference type="RefSeq" id="WP_197268103.1">
    <property type="nucleotide sequence ID" value="NZ_JAMDMG010000021.1"/>
</dbReference>
<organism evidence="6 7">
    <name type="scientific">Paenibacillus alvei</name>
    <name type="common">Bacillus alvei</name>
    <dbReference type="NCBI Taxonomy" id="44250"/>
    <lineage>
        <taxon>Bacteria</taxon>
        <taxon>Bacillati</taxon>
        <taxon>Bacillota</taxon>
        <taxon>Bacilli</taxon>
        <taxon>Bacillales</taxon>
        <taxon>Paenibacillaceae</taxon>
        <taxon>Paenibacillus</taxon>
    </lineage>
</organism>
<dbReference type="SMART" id="SM00347">
    <property type="entry name" value="HTH_MARR"/>
    <property type="match status" value="1"/>
</dbReference>
<evidence type="ECO:0000256" key="1">
    <source>
        <dbReference type="ARBA" id="ARBA00023015"/>
    </source>
</evidence>
<dbReference type="InterPro" id="IPR036388">
    <property type="entry name" value="WH-like_DNA-bd_sf"/>
</dbReference>
<dbReference type="Pfam" id="PF12802">
    <property type="entry name" value="MarR_2"/>
    <property type="match status" value="1"/>
</dbReference>
<evidence type="ECO:0000259" key="5">
    <source>
        <dbReference type="PROSITE" id="PS50995"/>
    </source>
</evidence>